<name>A0ABD0Q627_CIRMR</name>
<feature type="non-terminal residue" evidence="1">
    <location>
        <position position="1"/>
    </location>
</feature>
<evidence type="ECO:0000313" key="1">
    <source>
        <dbReference type="EMBL" id="KAL0181664.1"/>
    </source>
</evidence>
<dbReference type="AlphaFoldDB" id="A0ABD0Q627"/>
<keyword evidence="2" id="KW-1185">Reference proteome</keyword>
<evidence type="ECO:0000313" key="2">
    <source>
        <dbReference type="Proteomes" id="UP001529510"/>
    </source>
</evidence>
<feature type="non-terminal residue" evidence="1">
    <location>
        <position position="66"/>
    </location>
</feature>
<proteinExistence type="predicted"/>
<dbReference type="EMBL" id="JAMKFB020000011">
    <property type="protein sequence ID" value="KAL0181664.1"/>
    <property type="molecule type" value="Genomic_DNA"/>
</dbReference>
<sequence>KSQTHTRIGCVLWRLFPGGPCSSAPAGGACSRCGTWTTSRPSERLRAMTAQSMPSAPIPNRSSLPP</sequence>
<dbReference type="Proteomes" id="UP001529510">
    <property type="component" value="Unassembled WGS sequence"/>
</dbReference>
<comment type="caution">
    <text evidence="1">The sequence shown here is derived from an EMBL/GenBank/DDBJ whole genome shotgun (WGS) entry which is preliminary data.</text>
</comment>
<gene>
    <name evidence="1" type="ORF">M9458_024070</name>
</gene>
<protein>
    <submittedName>
        <fullName evidence="1">Uncharacterized protein</fullName>
    </submittedName>
</protein>
<accession>A0ABD0Q627</accession>
<reference evidence="1 2" key="1">
    <citation type="submission" date="2024-05" db="EMBL/GenBank/DDBJ databases">
        <title>Genome sequencing and assembly of Indian major carp, Cirrhinus mrigala (Hamilton, 1822).</title>
        <authorList>
            <person name="Mohindra V."/>
            <person name="Chowdhury L.M."/>
            <person name="Lal K."/>
            <person name="Jena J.K."/>
        </authorList>
    </citation>
    <scope>NUCLEOTIDE SEQUENCE [LARGE SCALE GENOMIC DNA]</scope>
    <source>
        <strain evidence="1">CM1030</strain>
        <tissue evidence="1">Blood</tissue>
    </source>
</reference>
<organism evidence="1 2">
    <name type="scientific">Cirrhinus mrigala</name>
    <name type="common">Mrigala</name>
    <dbReference type="NCBI Taxonomy" id="683832"/>
    <lineage>
        <taxon>Eukaryota</taxon>
        <taxon>Metazoa</taxon>
        <taxon>Chordata</taxon>
        <taxon>Craniata</taxon>
        <taxon>Vertebrata</taxon>
        <taxon>Euteleostomi</taxon>
        <taxon>Actinopterygii</taxon>
        <taxon>Neopterygii</taxon>
        <taxon>Teleostei</taxon>
        <taxon>Ostariophysi</taxon>
        <taxon>Cypriniformes</taxon>
        <taxon>Cyprinidae</taxon>
        <taxon>Labeoninae</taxon>
        <taxon>Labeonini</taxon>
        <taxon>Cirrhinus</taxon>
    </lineage>
</organism>